<reference evidence="4" key="1">
    <citation type="submission" date="2016-10" db="EMBL/GenBank/DDBJ databases">
        <title>The complete genome sequence of the rumen bacterium Butyrivibrio hungatei MB2003.</title>
        <authorList>
            <person name="Palevich N."/>
            <person name="Kelly W.J."/>
            <person name="Leahy S.C."/>
            <person name="Altermann E."/>
            <person name="Rakonjac J."/>
            <person name="Attwood G.T."/>
        </authorList>
    </citation>
    <scope>NUCLEOTIDE SEQUENCE [LARGE SCALE GENOMIC DNA]</scope>
    <source>
        <strain evidence="4">MB2003</strain>
    </source>
</reference>
<keyword evidence="2" id="KW-1133">Transmembrane helix</keyword>
<protein>
    <submittedName>
        <fullName evidence="3">Uncharacterized protein</fullName>
    </submittedName>
</protein>
<feature type="transmembrane region" description="Helical" evidence="2">
    <location>
        <begin position="206"/>
        <end position="225"/>
    </location>
</feature>
<feature type="coiled-coil region" evidence="1">
    <location>
        <begin position="47"/>
        <end position="74"/>
    </location>
</feature>
<dbReference type="KEGG" id="bhu:bhn_I2087"/>
<dbReference type="AlphaFoldDB" id="A0A1D9P3G5"/>
<evidence type="ECO:0000256" key="2">
    <source>
        <dbReference type="SAM" id="Phobius"/>
    </source>
</evidence>
<dbReference type="OrthoDB" id="9772748at2"/>
<evidence type="ECO:0000313" key="3">
    <source>
        <dbReference type="EMBL" id="AOZ97120.1"/>
    </source>
</evidence>
<keyword evidence="1" id="KW-0175">Coiled coil</keyword>
<dbReference type="EMBL" id="CP017831">
    <property type="protein sequence ID" value="AOZ97120.1"/>
    <property type="molecule type" value="Genomic_DNA"/>
</dbReference>
<sequence>MGILDNIFRNSRDDEWEQQVELENWNDIVYTRKSLDMDDPVQRREYIGSCLQQMEEAAKELDALEFEYNDVTSHLRDMEEIDALPPEQRAEINECAQKILDSQDQQEKFSKRKSKMTDEEFERMERLQSEAQAGSKKLMEAEDFQRKIRNDLKRLDGELEAYFFREEELENTMENSKKLIIAIGTALVFAIFVLLVLQFGLKLNVVYGYMVAILLAAISITVLYVQSTNAVVEMKTVKKSISRLIMLQNQVKIRYVNNTNLIDYLCLKYRVMSSGELTDLFERYSREKRERARYEDARKLLDSNQKDLIYMLRHFRVRDPEIWIHQPEALLSHNEEVEIRHNLNVRRQSLRKRMEYNKDVVAGNAKREIEDTARLYPQYAQEILDMVSRYEERYPDM</sequence>
<evidence type="ECO:0000256" key="1">
    <source>
        <dbReference type="SAM" id="Coils"/>
    </source>
</evidence>
<dbReference type="RefSeq" id="WP_071176743.1">
    <property type="nucleotide sequence ID" value="NZ_CP017831.1"/>
</dbReference>
<proteinExistence type="predicted"/>
<keyword evidence="2" id="KW-0812">Transmembrane</keyword>
<evidence type="ECO:0000313" key="4">
    <source>
        <dbReference type="Proteomes" id="UP000179284"/>
    </source>
</evidence>
<name>A0A1D9P3G5_9FIRM</name>
<feature type="transmembrane region" description="Helical" evidence="2">
    <location>
        <begin position="179"/>
        <end position="200"/>
    </location>
</feature>
<keyword evidence="2" id="KW-0472">Membrane</keyword>
<dbReference type="Proteomes" id="UP000179284">
    <property type="component" value="Chromosome I"/>
</dbReference>
<organism evidence="3 4">
    <name type="scientific">Butyrivibrio hungatei</name>
    <dbReference type="NCBI Taxonomy" id="185008"/>
    <lineage>
        <taxon>Bacteria</taxon>
        <taxon>Bacillati</taxon>
        <taxon>Bacillota</taxon>
        <taxon>Clostridia</taxon>
        <taxon>Lachnospirales</taxon>
        <taxon>Lachnospiraceae</taxon>
        <taxon>Butyrivibrio</taxon>
    </lineage>
</organism>
<accession>A0A1D9P3G5</accession>
<gene>
    <name evidence="3" type="ORF">bhn_I2087</name>
</gene>
<keyword evidence="4" id="KW-1185">Reference proteome</keyword>